<keyword evidence="3" id="KW-1185">Reference proteome</keyword>
<name>A0A016SW70_9BILA</name>
<organism evidence="2 3">
    <name type="scientific">Ancylostoma ceylanicum</name>
    <dbReference type="NCBI Taxonomy" id="53326"/>
    <lineage>
        <taxon>Eukaryota</taxon>
        <taxon>Metazoa</taxon>
        <taxon>Ecdysozoa</taxon>
        <taxon>Nematoda</taxon>
        <taxon>Chromadorea</taxon>
        <taxon>Rhabditida</taxon>
        <taxon>Rhabditina</taxon>
        <taxon>Rhabditomorpha</taxon>
        <taxon>Strongyloidea</taxon>
        <taxon>Ancylostomatidae</taxon>
        <taxon>Ancylostomatinae</taxon>
        <taxon>Ancylostoma</taxon>
    </lineage>
</organism>
<protein>
    <submittedName>
        <fullName evidence="2">Uncharacterized protein</fullName>
    </submittedName>
</protein>
<dbReference type="EMBL" id="JARK01001505">
    <property type="protein sequence ID" value="EYB94626.1"/>
    <property type="molecule type" value="Genomic_DNA"/>
</dbReference>
<evidence type="ECO:0000256" key="1">
    <source>
        <dbReference type="SAM" id="MobiDB-lite"/>
    </source>
</evidence>
<gene>
    <name evidence="2" type="primary">Acey_s0169.g222</name>
    <name evidence="2" type="ORF">Y032_0169g222</name>
</gene>
<reference evidence="3" key="1">
    <citation type="journal article" date="2015" name="Nat. Genet.">
        <title>The genome and transcriptome of the zoonotic hookworm Ancylostoma ceylanicum identify infection-specific gene families.</title>
        <authorList>
            <person name="Schwarz E.M."/>
            <person name="Hu Y."/>
            <person name="Antoshechkin I."/>
            <person name="Miller M.M."/>
            <person name="Sternberg P.W."/>
            <person name="Aroian R.V."/>
        </authorList>
    </citation>
    <scope>NUCLEOTIDE SEQUENCE</scope>
    <source>
        <strain evidence="3">HY135</strain>
    </source>
</reference>
<comment type="caution">
    <text evidence="2">The sequence shown here is derived from an EMBL/GenBank/DDBJ whole genome shotgun (WGS) entry which is preliminary data.</text>
</comment>
<feature type="region of interest" description="Disordered" evidence="1">
    <location>
        <begin position="96"/>
        <end position="124"/>
    </location>
</feature>
<evidence type="ECO:0000313" key="2">
    <source>
        <dbReference type="EMBL" id="EYB94626.1"/>
    </source>
</evidence>
<dbReference type="Proteomes" id="UP000024635">
    <property type="component" value="Unassembled WGS sequence"/>
</dbReference>
<dbReference type="AlphaFoldDB" id="A0A016SW70"/>
<proteinExistence type="predicted"/>
<accession>A0A016SW70</accession>
<sequence>MAGFTRLERICNQDFRQRFGVASITDKLQEVHLRWYDHVLRADNDSVCEIGFILDLTGKRPKGRLKQRWMNTLHVHLKAVGMHPDQAHDRIKWRQGINKADPPPPNGTNAEEEDTSQRHISMYI</sequence>
<evidence type="ECO:0000313" key="3">
    <source>
        <dbReference type="Proteomes" id="UP000024635"/>
    </source>
</evidence>